<sequence length="943" mass="104519">MRRRITWIMFLIFGLGVGGDSTVYAADPLLTSPDFQEPSYPISNYTWDADGLFGRFDPIYGMANLIFLIGVFLTRLSMWALNLGYAPSEWLAPFQAISDAIQKSHFLDHLWPLFAVVAGGVLLKDLAQHNIQRMMRRGVMFLIVMVSLLLFKSLGTVQYIKMVTSAIDALSYATSGWVLTFDQPVDPNKPQLTQASNNIDKEIWNRLVDYPWQLGEIGTPGKVLGKKDAESVQGIVGGDMSVSVSTPWRDVLLHYGVGSDKRKDLAAILNSDDHSDSKVAFASPYRLTLALFALIAQLCAVVYMFTLGVMMNMAYLLYLAAMLAGIVILPLSIFPWDYSHSLLRWWVKGLTGSIVVRLGLSLFVGLTFLVVKIFTPNMNAKDGSAIGSMILYAVLFVFALWVLSRLWKRMQPIQRLTRGASAPFPAFAGSGGGTGDHSNSHTPPSSPSDDGDSSSRRIDPDRQGDDHPSLREIWGKRKPGMGQALRKAGWKALRGDIPGAAASLTTDVAKEIAKGSGETLKVAGKGYYDIWKNTRGVSGESLKIAKDMLLKGRHWKNKEAGTFHQADAATGQEGQEKEERRNLRRPIDPDRLNWEGRTPESQDPAYWESLIREDPRRSLSQDVPRPHNADDGLNLNHTEPLMASQDPNQGTDQGQNVREAEQTDQEPTLSAEMDQAESGRETPSVGQERHLFRLGDTQKGTEDQARAVNPDADQSGAVELSRPMGAEENILKQYEPSQQLGQNEPSETDDRQLGAAEPVRQKRWEVPKPEAEPVESNAQRINADRQMVQAEAHKGNRSIAAEQLKRADESQDDILRKESAGAETTDLTEKPTEERQQASSGEYKERVLIDHEVPLLGDSTPPGTTPEQRMAAEDSGARMTRLQREEPRTVPTLWRDKTDSSESDRSVSFPSRKAPALRSTGKQRNETAEVPNHLRLNPDDTGI</sequence>
<feature type="transmembrane region" description="Helical" evidence="2">
    <location>
        <begin position="354"/>
        <end position="374"/>
    </location>
</feature>
<feature type="transmembrane region" description="Helical" evidence="2">
    <location>
        <begin position="59"/>
        <end position="81"/>
    </location>
</feature>
<evidence type="ECO:0000256" key="1">
    <source>
        <dbReference type="SAM" id="MobiDB-lite"/>
    </source>
</evidence>
<accession>A0AAV4LIP9</accession>
<organism evidence="3 4">
    <name type="scientific">Collibacillus ludicampi</name>
    <dbReference type="NCBI Taxonomy" id="2771369"/>
    <lineage>
        <taxon>Bacteria</taxon>
        <taxon>Bacillati</taxon>
        <taxon>Bacillota</taxon>
        <taxon>Bacilli</taxon>
        <taxon>Bacillales</taxon>
        <taxon>Alicyclobacillaceae</taxon>
        <taxon>Collibacillus</taxon>
    </lineage>
</organism>
<comment type="caution">
    <text evidence="3">The sequence shown here is derived from an EMBL/GenBank/DDBJ whole genome shotgun (WGS) entry which is preliminary data.</text>
</comment>
<feature type="compositionally biased region" description="Basic and acidic residues" evidence="1">
    <location>
        <begin position="870"/>
        <end position="905"/>
    </location>
</feature>
<feature type="transmembrane region" description="Helical" evidence="2">
    <location>
        <begin position="386"/>
        <end position="407"/>
    </location>
</feature>
<keyword evidence="2" id="KW-0472">Membrane</keyword>
<proteinExistence type="predicted"/>
<dbReference type="EMBL" id="BOQE01000001">
    <property type="protein sequence ID" value="GIM47659.1"/>
    <property type="molecule type" value="Genomic_DNA"/>
</dbReference>
<feature type="compositionally biased region" description="Polar residues" evidence="1">
    <location>
        <begin position="645"/>
        <end position="656"/>
    </location>
</feature>
<feature type="transmembrane region" description="Helical" evidence="2">
    <location>
        <begin position="287"/>
        <end position="308"/>
    </location>
</feature>
<keyword evidence="2" id="KW-1133">Transmembrane helix</keyword>
<protein>
    <submittedName>
        <fullName evidence="3">Uncharacterized protein</fullName>
    </submittedName>
</protein>
<reference evidence="3" key="1">
    <citation type="journal article" date="2023" name="Int. J. Syst. Evol. Microbiol.">
        <title>Collibacillus ludicampi gen. nov., sp. nov., a new soil bacterium of the family Alicyclobacillaceae.</title>
        <authorList>
            <person name="Jojima T."/>
            <person name="Ioku Y."/>
            <person name="Fukuta Y."/>
            <person name="Shirasaka N."/>
            <person name="Matsumura Y."/>
            <person name="Mori M."/>
        </authorList>
    </citation>
    <scope>NUCLEOTIDE SEQUENCE</scope>
    <source>
        <strain evidence="3">TP075</strain>
    </source>
</reference>
<keyword evidence="2" id="KW-0812">Transmembrane</keyword>
<feature type="compositionally biased region" description="Basic and acidic residues" evidence="1">
    <location>
        <begin position="759"/>
        <end position="771"/>
    </location>
</feature>
<name>A0AAV4LIP9_9BACL</name>
<dbReference type="Proteomes" id="UP001057291">
    <property type="component" value="Unassembled WGS sequence"/>
</dbReference>
<dbReference type="AlphaFoldDB" id="A0AAV4LIP9"/>
<feature type="transmembrane region" description="Helical" evidence="2">
    <location>
        <begin position="315"/>
        <end position="334"/>
    </location>
</feature>
<feature type="compositionally biased region" description="Basic and acidic residues" evidence="1">
    <location>
        <begin position="803"/>
        <end position="820"/>
    </location>
</feature>
<feature type="compositionally biased region" description="Basic and acidic residues" evidence="1">
    <location>
        <begin position="574"/>
        <end position="600"/>
    </location>
</feature>
<feature type="compositionally biased region" description="Polar residues" evidence="1">
    <location>
        <begin position="735"/>
        <end position="745"/>
    </location>
</feature>
<feature type="region of interest" description="Disordered" evidence="1">
    <location>
        <begin position="427"/>
        <end position="478"/>
    </location>
</feature>
<feature type="compositionally biased region" description="Basic and acidic residues" evidence="1">
    <location>
        <begin position="827"/>
        <end position="853"/>
    </location>
</feature>
<feature type="compositionally biased region" description="Basic and acidic residues" evidence="1">
    <location>
        <begin position="610"/>
        <end position="630"/>
    </location>
</feature>
<keyword evidence="4" id="KW-1185">Reference proteome</keyword>
<evidence type="ECO:0000313" key="3">
    <source>
        <dbReference type="EMBL" id="GIM47659.1"/>
    </source>
</evidence>
<evidence type="ECO:0000256" key="2">
    <source>
        <dbReference type="SAM" id="Phobius"/>
    </source>
</evidence>
<dbReference type="RefSeq" id="WP_282200614.1">
    <property type="nucleotide sequence ID" value="NZ_BOQE01000001.1"/>
</dbReference>
<feature type="transmembrane region" description="Helical" evidence="2">
    <location>
        <begin position="139"/>
        <end position="160"/>
    </location>
</feature>
<gene>
    <name evidence="3" type="ORF">DNHGIG_32080</name>
</gene>
<feature type="region of interest" description="Disordered" evidence="1">
    <location>
        <begin position="563"/>
        <end position="943"/>
    </location>
</feature>
<evidence type="ECO:0000313" key="4">
    <source>
        <dbReference type="Proteomes" id="UP001057291"/>
    </source>
</evidence>
<feature type="compositionally biased region" description="Basic and acidic residues" evidence="1">
    <location>
        <begin position="453"/>
        <end position="475"/>
    </location>
</feature>